<name>A0A316G123_9RHOB</name>
<dbReference type="InterPro" id="IPR009506">
    <property type="entry name" value="YjiS-like"/>
</dbReference>
<dbReference type="RefSeq" id="WP_164721725.1">
    <property type="nucleotide sequence ID" value="NZ_QGGV01000013.1"/>
</dbReference>
<gene>
    <name evidence="2" type="ORF">C8D95_11325</name>
</gene>
<organism evidence="2 3">
    <name type="scientific">Silicimonas algicola</name>
    <dbReference type="NCBI Taxonomy" id="1826607"/>
    <lineage>
        <taxon>Bacteria</taxon>
        <taxon>Pseudomonadati</taxon>
        <taxon>Pseudomonadota</taxon>
        <taxon>Alphaproteobacteria</taxon>
        <taxon>Rhodobacterales</taxon>
        <taxon>Paracoccaceae</taxon>
    </lineage>
</organism>
<reference evidence="2 3" key="1">
    <citation type="submission" date="2018-05" db="EMBL/GenBank/DDBJ databases">
        <title>Genomic Encyclopedia of Type Strains, Phase IV (KMG-IV): sequencing the most valuable type-strain genomes for metagenomic binning, comparative biology and taxonomic classification.</title>
        <authorList>
            <person name="Goeker M."/>
        </authorList>
    </citation>
    <scope>NUCLEOTIDE SEQUENCE [LARGE SCALE GENOMIC DNA]</scope>
    <source>
        <strain evidence="2 3">DSM 103371</strain>
    </source>
</reference>
<evidence type="ECO:0000259" key="1">
    <source>
        <dbReference type="Pfam" id="PF06568"/>
    </source>
</evidence>
<protein>
    <submittedName>
        <fullName evidence="2">Uncharacterized protein DUF1127</fullName>
    </submittedName>
</protein>
<accession>A0A316G123</accession>
<evidence type="ECO:0000313" key="3">
    <source>
        <dbReference type="Proteomes" id="UP000245390"/>
    </source>
</evidence>
<comment type="caution">
    <text evidence="2">The sequence shown here is derived from an EMBL/GenBank/DDBJ whole genome shotgun (WGS) entry which is preliminary data.</text>
</comment>
<dbReference type="Pfam" id="PF06568">
    <property type="entry name" value="YjiS-like"/>
    <property type="match status" value="1"/>
</dbReference>
<dbReference type="Proteomes" id="UP000245390">
    <property type="component" value="Unassembled WGS sequence"/>
</dbReference>
<proteinExistence type="predicted"/>
<sequence>MTTMTVSAAKPRRLPGLHGTLSELALRWRDHREAQRAKLHLKGLDDRLMRDIGLPPNRRDPAVDLLHKARLTW</sequence>
<feature type="domain" description="YjiS-like" evidence="1">
    <location>
        <begin position="24"/>
        <end position="54"/>
    </location>
</feature>
<dbReference type="EMBL" id="QGGV01000013">
    <property type="protein sequence ID" value="PWK53500.1"/>
    <property type="molecule type" value="Genomic_DNA"/>
</dbReference>
<dbReference type="AlphaFoldDB" id="A0A316G123"/>
<keyword evidence="3" id="KW-1185">Reference proteome</keyword>
<evidence type="ECO:0000313" key="2">
    <source>
        <dbReference type="EMBL" id="PWK53500.1"/>
    </source>
</evidence>